<name>A0ACC2AFR3_DIPCM</name>
<dbReference type="EMBL" id="CM055113">
    <property type="protein sequence ID" value="KAJ7516419.1"/>
    <property type="molecule type" value="Genomic_DNA"/>
</dbReference>
<proteinExistence type="predicted"/>
<sequence length="772" mass="85182">MKQLGYPDGNILGLTDGRSLDSRQVPYPYQEPRVTRALQMHSSLVQRLSLSTVMEGHQGCVNALAWNKTGSLLLSGSDDTRANIWDYATQKLLYSVDTGHSANIFCIKFMPETGDEVVVSGAGDAEVRVHRIIQGAESAGSGPVSEPSAIFRCHERRVKKLAVENGNPHVIWSASEDGTLRQHDLREGESCSLQGSSDHECRNVLIDLRGGAKRSLSSPSRHCLPLKTCAISPTRPHHLLIGGSDAFARLYDRRMLPPPTSSQSQSKPPPCVCYFCPVHLSDHSRSGLHLTHVTFSPDGKEVLLSYSGEHVYLMDANCGLADQVVYTASDVPKRTLLTPMLNGTNIEMPVPSVDTATLSHRRNIVRLQECEELLDEARRAMEEGNCLYAIEASSEVIDAGGRVMGPGLRHDCLCLRAVAFLKRGWKNDIHMAIRDCNEARAINQTSIEAHYKMSEALSQLGKHKDALEFAMRAYHLDPSDNFLSEQVTKLRAKLTAAEVARNNTAEREAKGERQSRIRTLSKFLFRSDPDQSDSSQESRRADRDESDVDEDMEMEMEIEMSVSGDDERNTEPGARPTSSLNLRLRRRGDPLRDRGNSESSTGVSESTSASNSENSTPQVEVAVDMRQRYVGHCNTGTDIKQASFLGERGEFIASGSDDGRWFIWHKKTGRLLKMLAGDESVVNCVQGHPFDCSVATSGIDSSIKLWTPCADGPSVTGGVAGPESGDLLRIMVENQHQMRRHREIGLPFELLQRIRVHDGPEGAAHPFECSQS</sequence>
<reference evidence="2" key="1">
    <citation type="journal article" date="2024" name="Proc. Natl. Acad. Sci. U.S.A.">
        <title>Extraordinary preservation of gene collinearity over three hundred million years revealed in homosporous lycophytes.</title>
        <authorList>
            <person name="Li C."/>
            <person name="Wickell D."/>
            <person name="Kuo L.Y."/>
            <person name="Chen X."/>
            <person name="Nie B."/>
            <person name="Liao X."/>
            <person name="Peng D."/>
            <person name="Ji J."/>
            <person name="Jenkins J."/>
            <person name="Williams M."/>
            <person name="Shu S."/>
            <person name="Plott C."/>
            <person name="Barry K."/>
            <person name="Rajasekar S."/>
            <person name="Grimwood J."/>
            <person name="Han X."/>
            <person name="Sun S."/>
            <person name="Hou Z."/>
            <person name="He W."/>
            <person name="Dai G."/>
            <person name="Sun C."/>
            <person name="Schmutz J."/>
            <person name="Leebens-Mack J.H."/>
            <person name="Li F.W."/>
            <person name="Wang L."/>
        </authorList>
    </citation>
    <scope>NUCLEOTIDE SEQUENCE [LARGE SCALE GENOMIC DNA]</scope>
    <source>
        <strain evidence="2">cv. PW_Plant_1</strain>
    </source>
</reference>
<dbReference type="Proteomes" id="UP001162992">
    <property type="component" value="Chromosome 22"/>
</dbReference>
<keyword evidence="2" id="KW-1185">Reference proteome</keyword>
<evidence type="ECO:0000313" key="1">
    <source>
        <dbReference type="EMBL" id="KAJ7516419.1"/>
    </source>
</evidence>
<comment type="caution">
    <text evidence="1">The sequence shown here is derived from an EMBL/GenBank/DDBJ whole genome shotgun (WGS) entry which is preliminary data.</text>
</comment>
<accession>A0ACC2AFR3</accession>
<evidence type="ECO:0000313" key="2">
    <source>
        <dbReference type="Proteomes" id="UP001162992"/>
    </source>
</evidence>
<protein>
    <submittedName>
        <fullName evidence="1">Uncharacterized protein</fullName>
    </submittedName>
</protein>
<gene>
    <name evidence="1" type="ORF">O6H91_22G057700</name>
</gene>
<organism evidence="1 2">
    <name type="scientific">Diphasiastrum complanatum</name>
    <name type="common">Issler's clubmoss</name>
    <name type="synonym">Lycopodium complanatum</name>
    <dbReference type="NCBI Taxonomy" id="34168"/>
    <lineage>
        <taxon>Eukaryota</taxon>
        <taxon>Viridiplantae</taxon>
        <taxon>Streptophyta</taxon>
        <taxon>Embryophyta</taxon>
        <taxon>Tracheophyta</taxon>
        <taxon>Lycopodiopsida</taxon>
        <taxon>Lycopodiales</taxon>
        <taxon>Lycopodiaceae</taxon>
        <taxon>Lycopodioideae</taxon>
        <taxon>Diphasiastrum</taxon>
    </lineage>
</organism>